<proteinExistence type="inferred from homology"/>
<evidence type="ECO:0000259" key="7">
    <source>
        <dbReference type="PROSITE" id="PS00716"/>
    </source>
</evidence>
<dbReference type="PRINTS" id="PR00046">
    <property type="entry name" value="SIGMA70FCT"/>
</dbReference>
<dbReference type="Pfam" id="PF04542">
    <property type="entry name" value="Sigma70_r2"/>
    <property type="match status" value="1"/>
</dbReference>
<comment type="function">
    <text evidence="5">Sigma factors are initiation factors that promote the attachment of RNA polymerase to specific initiation sites and are then released.</text>
</comment>
<evidence type="ECO:0000256" key="4">
    <source>
        <dbReference type="ARBA" id="ARBA00023163"/>
    </source>
</evidence>
<dbReference type="Pfam" id="PF04545">
    <property type="entry name" value="Sigma70_r4"/>
    <property type="match status" value="1"/>
</dbReference>
<dbReference type="InterPro" id="IPR007627">
    <property type="entry name" value="RNA_pol_sigma70_r2"/>
</dbReference>
<feature type="domain" description="RNA polymerase sigma-70" evidence="6">
    <location>
        <begin position="63"/>
        <end position="76"/>
    </location>
</feature>
<evidence type="ECO:0000256" key="1">
    <source>
        <dbReference type="ARBA" id="ARBA00023015"/>
    </source>
</evidence>
<evidence type="ECO:0000256" key="3">
    <source>
        <dbReference type="ARBA" id="ARBA00023125"/>
    </source>
</evidence>
<dbReference type="GO" id="GO:0003677">
    <property type="term" value="F:DNA binding"/>
    <property type="evidence" value="ECO:0007669"/>
    <property type="project" value="UniProtKB-KW"/>
</dbReference>
<dbReference type="AlphaFoldDB" id="A0A9D1MG88"/>
<evidence type="ECO:0000259" key="6">
    <source>
        <dbReference type="PROSITE" id="PS00715"/>
    </source>
</evidence>
<dbReference type="InterPro" id="IPR013324">
    <property type="entry name" value="RNA_pol_sigma_r3/r4-like"/>
</dbReference>
<dbReference type="SUPFAM" id="SSF88659">
    <property type="entry name" value="Sigma3 and sigma4 domains of RNA polymerase sigma factors"/>
    <property type="match status" value="2"/>
</dbReference>
<gene>
    <name evidence="8" type="ORF">IAB05_00550</name>
</gene>
<comment type="caution">
    <text evidence="8">The sequence shown here is derived from an EMBL/GenBank/DDBJ whole genome shotgun (WGS) entry which is preliminary data.</text>
</comment>
<sequence length="254" mass="28679">MVRKVTGVRTEELPVMDREEQERTLRLIKSGRSDLRERFLLANARLVLSAVQRFRSARQSPDELFQVGMLGLMKSLDNFDAALGVRFSTYAIPMILGEIRRFIRESTAFKVGRNVRDIAFKAVKAREAIEAKTPHEATLNEIAEELGVPGYEVVSALDALTEPQSLYTEAYGDEDSTELIDLIKDPECEKDYSERIVLKEGVESLPEREKKVIVLRYYSGATQTEIARALGMSQAQVSRLEKSALGRLKNSFTM</sequence>
<dbReference type="CDD" id="cd06171">
    <property type="entry name" value="Sigma70_r4"/>
    <property type="match status" value="1"/>
</dbReference>
<name>A0A9D1MG88_9FIRM</name>
<dbReference type="PANTHER" id="PTHR30385:SF4">
    <property type="entry name" value="RNA POLYMERASE SIGMA-E FACTOR"/>
    <property type="match status" value="1"/>
</dbReference>
<evidence type="ECO:0000256" key="2">
    <source>
        <dbReference type="ARBA" id="ARBA00023082"/>
    </source>
</evidence>
<dbReference type="InterPro" id="IPR014284">
    <property type="entry name" value="RNA_pol_sigma-70_dom"/>
</dbReference>
<evidence type="ECO:0000256" key="5">
    <source>
        <dbReference type="RuleBase" id="RU362124"/>
    </source>
</evidence>
<dbReference type="Proteomes" id="UP000824094">
    <property type="component" value="Unassembled WGS sequence"/>
</dbReference>
<dbReference type="Pfam" id="PF04539">
    <property type="entry name" value="Sigma70_r3"/>
    <property type="match status" value="1"/>
</dbReference>
<accession>A0A9D1MG88</accession>
<dbReference type="InterPro" id="IPR007630">
    <property type="entry name" value="RNA_pol_sigma70_r4"/>
</dbReference>
<keyword evidence="1 5" id="KW-0805">Transcription regulation</keyword>
<reference evidence="8" key="1">
    <citation type="submission" date="2020-10" db="EMBL/GenBank/DDBJ databases">
        <authorList>
            <person name="Gilroy R."/>
        </authorList>
    </citation>
    <scope>NUCLEOTIDE SEQUENCE</scope>
    <source>
        <strain evidence="8">18911</strain>
    </source>
</reference>
<keyword evidence="4 5" id="KW-0804">Transcription</keyword>
<evidence type="ECO:0000313" key="9">
    <source>
        <dbReference type="Proteomes" id="UP000824094"/>
    </source>
</evidence>
<dbReference type="GO" id="GO:0006352">
    <property type="term" value="P:DNA-templated transcription initiation"/>
    <property type="evidence" value="ECO:0007669"/>
    <property type="project" value="InterPro"/>
</dbReference>
<dbReference type="InterPro" id="IPR007624">
    <property type="entry name" value="RNA_pol_sigma70_r3"/>
</dbReference>
<dbReference type="InterPro" id="IPR013325">
    <property type="entry name" value="RNA_pol_sigma_r2"/>
</dbReference>
<dbReference type="PROSITE" id="PS00715">
    <property type="entry name" value="SIGMA70_1"/>
    <property type="match status" value="1"/>
</dbReference>
<dbReference type="PANTHER" id="PTHR30385">
    <property type="entry name" value="SIGMA FACTOR F FLAGELLAR"/>
    <property type="match status" value="1"/>
</dbReference>
<organism evidence="8 9">
    <name type="scientific">Candidatus Stercoripulliclostridium merdigallinarum</name>
    <dbReference type="NCBI Taxonomy" id="2840951"/>
    <lineage>
        <taxon>Bacteria</taxon>
        <taxon>Bacillati</taxon>
        <taxon>Bacillota</taxon>
        <taxon>Clostridia</taxon>
        <taxon>Eubacteriales</taxon>
        <taxon>Candidatus Stercoripulliclostridium</taxon>
    </lineage>
</organism>
<dbReference type="SUPFAM" id="SSF88946">
    <property type="entry name" value="Sigma2 domain of RNA polymerase sigma factors"/>
    <property type="match status" value="1"/>
</dbReference>
<keyword evidence="3 5" id="KW-0238">DNA-binding</keyword>
<feature type="domain" description="RNA polymerase sigma-70" evidence="7">
    <location>
        <begin position="222"/>
        <end position="248"/>
    </location>
</feature>
<reference evidence="8" key="2">
    <citation type="journal article" date="2021" name="PeerJ">
        <title>Extensive microbial diversity within the chicken gut microbiome revealed by metagenomics and culture.</title>
        <authorList>
            <person name="Gilroy R."/>
            <person name="Ravi A."/>
            <person name="Getino M."/>
            <person name="Pursley I."/>
            <person name="Horton D.L."/>
            <person name="Alikhan N.F."/>
            <person name="Baker D."/>
            <person name="Gharbi K."/>
            <person name="Hall N."/>
            <person name="Watson M."/>
            <person name="Adriaenssens E.M."/>
            <person name="Foster-Nyarko E."/>
            <person name="Jarju S."/>
            <person name="Secka A."/>
            <person name="Antonio M."/>
            <person name="Oren A."/>
            <person name="Chaudhuri R.R."/>
            <person name="La Ragione R."/>
            <person name="Hildebrand F."/>
            <person name="Pallen M.J."/>
        </authorList>
    </citation>
    <scope>NUCLEOTIDE SEQUENCE</scope>
    <source>
        <strain evidence="8">18911</strain>
    </source>
</reference>
<keyword evidence="2 5" id="KW-0731">Sigma factor</keyword>
<evidence type="ECO:0000313" key="8">
    <source>
        <dbReference type="EMBL" id="HIU59860.1"/>
    </source>
</evidence>
<comment type="similarity">
    <text evidence="5">Belongs to the sigma-70 factor family.</text>
</comment>
<protein>
    <recommendedName>
        <fullName evidence="5">RNA polymerase sigma factor</fullName>
    </recommendedName>
</protein>
<dbReference type="EMBL" id="DVNF01000019">
    <property type="protein sequence ID" value="HIU59860.1"/>
    <property type="molecule type" value="Genomic_DNA"/>
</dbReference>
<dbReference type="GO" id="GO:0016987">
    <property type="term" value="F:sigma factor activity"/>
    <property type="evidence" value="ECO:0007669"/>
    <property type="project" value="UniProtKB-KW"/>
</dbReference>
<dbReference type="Gene3D" id="1.20.140.160">
    <property type="match status" value="1"/>
</dbReference>
<dbReference type="Gene3D" id="1.20.120.1810">
    <property type="match status" value="1"/>
</dbReference>
<dbReference type="NCBIfam" id="TIGR02937">
    <property type="entry name" value="sigma70-ECF"/>
    <property type="match status" value="1"/>
</dbReference>
<dbReference type="InterPro" id="IPR000943">
    <property type="entry name" value="RNA_pol_sigma70"/>
</dbReference>
<dbReference type="PROSITE" id="PS00716">
    <property type="entry name" value="SIGMA70_2"/>
    <property type="match status" value="1"/>
</dbReference>